<dbReference type="Pfam" id="PF06985">
    <property type="entry name" value="HET"/>
    <property type="match status" value="1"/>
</dbReference>
<dbReference type="EMBL" id="ML996121">
    <property type="protein sequence ID" value="KAF2736866.1"/>
    <property type="molecule type" value="Genomic_DNA"/>
</dbReference>
<evidence type="ECO:0000313" key="3">
    <source>
        <dbReference type="Proteomes" id="UP000799444"/>
    </source>
</evidence>
<dbReference type="OrthoDB" id="5125733at2759"/>
<evidence type="ECO:0000259" key="1">
    <source>
        <dbReference type="Pfam" id="PF06985"/>
    </source>
</evidence>
<dbReference type="InterPro" id="IPR010730">
    <property type="entry name" value="HET"/>
</dbReference>
<sequence>MDGHSCEHCRDLVLRLIDFDIDASRNVYVATVQLLLEDAVRRLAEDCLFMDTIRCDMDTTKDNLVVEIVWKYIVEPFGMTVLDSIQLQDPNTGVSLGSPLLPFVDPFVLTSLPISEKWQGVDWIPTVPMNRFPDSPESFELMRSWLSACLESHCSKTGQHSSFTSYAPSRLLHLSQTEGAINISIVQLGADQYRPYVTLSYCWGGDQLCKTTRMNLQKRYDCLSFQDLPKTIQDAVRVTLELGYDLLWVDSLCIIQDNEEDKTREIAQMPFIYSKSVLTLAATSAAAANDGFLNDRFVTHSKQVAPHAANAAINTRTWGLTEPLSTRGWCFQEYALSSHILEFGSRQTRWICQHSEIAEDHHNQQLFTDGWTPYPESPVLSFDWKSSRWDLSRTWNTLVHEYTKRSLTFPSDRPLAISALAHEIGTTRNEEYVAGHWLSTLPSSLLWRVRPDQMTSRLQPPRSPSWSWLSIDGAMQQHNGNYESYIELVDHRFTLQEETARYGSVQEAVLTIRGRVKNVSLRGNTHERNRMPAYAPVRLGALLNLEFYGDTDGYFYDLPFFPDADNDDGHNTVHLLEAASEVIPGSSKAWALVLKENQCSGGNRRFSRIGVTFYEKLFLGMYEESYAQQWDRLFDNVKTEVLELV</sequence>
<reference evidence="2" key="1">
    <citation type="journal article" date="2020" name="Stud. Mycol.">
        <title>101 Dothideomycetes genomes: a test case for predicting lifestyles and emergence of pathogens.</title>
        <authorList>
            <person name="Haridas S."/>
            <person name="Albert R."/>
            <person name="Binder M."/>
            <person name="Bloem J."/>
            <person name="Labutti K."/>
            <person name="Salamov A."/>
            <person name="Andreopoulos B."/>
            <person name="Baker S."/>
            <person name="Barry K."/>
            <person name="Bills G."/>
            <person name="Bluhm B."/>
            <person name="Cannon C."/>
            <person name="Castanera R."/>
            <person name="Culley D."/>
            <person name="Daum C."/>
            <person name="Ezra D."/>
            <person name="Gonzalez J."/>
            <person name="Henrissat B."/>
            <person name="Kuo A."/>
            <person name="Liang C."/>
            <person name="Lipzen A."/>
            <person name="Lutzoni F."/>
            <person name="Magnuson J."/>
            <person name="Mondo S."/>
            <person name="Nolan M."/>
            <person name="Ohm R."/>
            <person name="Pangilinan J."/>
            <person name="Park H.-J."/>
            <person name="Ramirez L."/>
            <person name="Alfaro M."/>
            <person name="Sun H."/>
            <person name="Tritt A."/>
            <person name="Yoshinaga Y."/>
            <person name="Zwiers L.-H."/>
            <person name="Turgeon B."/>
            <person name="Goodwin S."/>
            <person name="Spatafora J."/>
            <person name="Crous P."/>
            <person name="Grigoriev I."/>
        </authorList>
    </citation>
    <scope>NUCLEOTIDE SEQUENCE</scope>
    <source>
        <strain evidence="2">CBS 125425</strain>
    </source>
</reference>
<accession>A0A9P4R5J8</accession>
<dbReference type="PANTHER" id="PTHR33112">
    <property type="entry name" value="DOMAIN PROTEIN, PUTATIVE-RELATED"/>
    <property type="match status" value="1"/>
</dbReference>
<organism evidence="2 3">
    <name type="scientific">Polyplosphaeria fusca</name>
    <dbReference type="NCBI Taxonomy" id="682080"/>
    <lineage>
        <taxon>Eukaryota</taxon>
        <taxon>Fungi</taxon>
        <taxon>Dikarya</taxon>
        <taxon>Ascomycota</taxon>
        <taxon>Pezizomycotina</taxon>
        <taxon>Dothideomycetes</taxon>
        <taxon>Pleosporomycetidae</taxon>
        <taxon>Pleosporales</taxon>
        <taxon>Tetraplosphaeriaceae</taxon>
        <taxon>Polyplosphaeria</taxon>
    </lineage>
</organism>
<feature type="domain" description="Heterokaryon incompatibility" evidence="1">
    <location>
        <begin position="196"/>
        <end position="333"/>
    </location>
</feature>
<gene>
    <name evidence="2" type="ORF">EJ04DRAFT_595699</name>
</gene>
<evidence type="ECO:0000313" key="2">
    <source>
        <dbReference type="EMBL" id="KAF2736866.1"/>
    </source>
</evidence>
<dbReference type="AlphaFoldDB" id="A0A9P4R5J8"/>
<comment type="caution">
    <text evidence="2">The sequence shown here is derived from an EMBL/GenBank/DDBJ whole genome shotgun (WGS) entry which is preliminary data.</text>
</comment>
<dbReference type="Proteomes" id="UP000799444">
    <property type="component" value="Unassembled WGS sequence"/>
</dbReference>
<name>A0A9P4R5J8_9PLEO</name>
<protein>
    <submittedName>
        <fullName evidence="2">HET-domain-containing protein</fullName>
    </submittedName>
</protein>
<dbReference type="PANTHER" id="PTHR33112:SF16">
    <property type="entry name" value="HETEROKARYON INCOMPATIBILITY DOMAIN-CONTAINING PROTEIN"/>
    <property type="match status" value="1"/>
</dbReference>
<proteinExistence type="predicted"/>
<keyword evidence="3" id="KW-1185">Reference proteome</keyword>